<gene>
    <name evidence="1" type="ORF">NAT47_09065</name>
</gene>
<dbReference type="Proteomes" id="UP001203342">
    <property type="component" value="Unassembled WGS sequence"/>
</dbReference>
<name>A0ABT0TI98_9FLAO</name>
<sequence>MISNLITSFLQKLGFSKTNPKNNPADELKAIWEHTYTSYESAIKKNCITDFYFGKNDYFHPDREYPGHQFYKSFASIKEYINKYGNKGEESFKKDILFLLNQKLSFEEFFYVMGYIHLYCYAYCNENAQNASWLNEKEIKQLVNKNFSSFSKLDIEKDKNGNFYNFHLISYIDRIKKITGINLTDLENEKI</sequence>
<organism evidence="1 2">
    <name type="scientific">Flavobacterium fragile</name>
    <dbReference type="NCBI Taxonomy" id="2949085"/>
    <lineage>
        <taxon>Bacteria</taxon>
        <taxon>Pseudomonadati</taxon>
        <taxon>Bacteroidota</taxon>
        <taxon>Flavobacteriia</taxon>
        <taxon>Flavobacteriales</taxon>
        <taxon>Flavobacteriaceae</taxon>
        <taxon>Flavobacterium</taxon>
    </lineage>
</organism>
<dbReference type="RefSeq" id="WP_250582080.1">
    <property type="nucleotide sequence ID" value="NZ_JAMLJN010000006.1"/>
</dbReference>
<dbReference type="EMBL" id="JAMLJN010000006">
    <property type="protein sequence ID" value="MCL9770568.1"/>
    <property type="molecule type" value="Genomic_DNA"/>
</dbReference>
<proteinExistence type="predicted"/>
<protein>
    <submittedName>
        <fullName evidence="1">Uncharacterized protein</fullName>
    </submittedName>
</protein>
<comment type="caution">
    <text evidence="1">The sequence shown here is derived from an EMBL/GenBank/DDBJ whole genome shotgun (WGS) entry which is preliminary data.</text>
</comment>
<accession>A0ABT0TI98</accession>
<reference evidence="1 2" key="1">
    <citation type="submission" date="2022-05" db="EMBL/GenBank/DDBJ databases">
        <title>Flavobacterium sp., isolated from activated sludge.</title>
        <authorList>
            <person name="Ran Q."/>
        </authorList>
    </citation>
    <scope>NUCLEOTIDE SEQUENCE [LARGE SCALE GENOMIC DNA]</scope>
    <source>
        <strain evidence="1 2">HXWNR69</strain>
    </source>
</reference>
<keyword evidence="2" id="KW-1185">Reference proteome</keyword>
<evidence type="ECO:0000313" key="2">
    <source>
        <dbReference type="Proteomes" id="UP001203342"/>
    </source>
</evidence>
<evidence type="ECO:0000313" key="1">
    <source>
        <dbReference type="EMBL" id="MCL9770568.1"/>
    </source>
</evidence>